<name>A0A5Q4C7D7_9PEZI</name>
<dbReference type="OrthoDB" id="4849892at2759"/>
<sequence>MAATSPAAAAAAAAAAASSSSRNAEARPRTTPYRCVLRLRDRLELFLERYVDGDPTAPAEFGIYKADRDRRWAEKDAGRKMSKAPAAAMAISIINGPADETPAGGLITAHPGADAADRSDDAGGQNVTRARDKERGKGKGNETAVRPADGGAGTGRPPRAAGGSAAGRQVGAPRPRNMLRSSTLSSLIDSAIGEKRRRRRKRSDARPGYFDPGPLAPTPSHSAALTGVGVGVGVGVGAGVGADEDRLEMNVPVELASRSWTVPIGTAR</sequence>
<dbReference type="Proteomes" id="UP000326340">
    <property type="component" value="Unassembled WGS sequence"/>
</dbReference>
<evidence type="ECO:0000313" key="3">
    <source>
        <dbReference type="Proteomes" id="UP000326340"/>
    </source>
</evidence>
<dbReference type="EMBL" id="PUHP01000017">
    <property type="protein sequence ID" value="TQN74901.1"/>
    <property type="molecule type" value="Genomic_DNA"/>
</dbReference>
<comment type="caution">
    <text evidence="2">The sequence shown here is derived from an EMBL/GenBank/DDBJ whole genome shotgun (WGS) entry which is preliminary data.</text>
</comment>
<gene>
    <name evidence="2" type="ORF">CSHISOI_00525</name>
</gene>
<accession>A0A5Q4C7D7</accession>
<dbReference type="AlphaFoldDB" id="A0A5Q4C7D7"/>
<protein>
    <submittedName>
        <fullName evidence="2">Uncharacterized protein</fullName>
    </submittedName>
</protein>
<evidence type="ECO:0000313" key="2">
    <source>
        <dbReference type="EMBL" id="TQN74901.1"/>
    </source>
</evidence>
<evidence type="ECO:0000256" key="1">
    <source>
        <dbReference type="SAM" id="MobiDB-lite"/>
    </source>
</evidence>
<feature type="compositionally biased region" description="Polar residues" evidence="1">
    <location>
        <begin position="179"/>
        <end position="188"/>
    </location>
</feature>
<feature type="compositionally biased region" description="Basic and acidic residues" evidence="1">
    <location>
        <begin position="129"/>
        <end position="140"/>
    </location>
</feature>
<organism evidence="2 3">
    <name type="scientific">Colletotrichum shisoi</name>
    <dbReference type="NCBI Taxonomy" id="2078593"/>
    <lineage>
        <taxon>Eukaryota</taxon>
        <taxon>Fungi</taxon>
        <taxon>Dikarya</taxon>
        <taxon>Ascomycota</taxon>
        <taxon>Pezizomycotina</taxon>
        <taxon>Sordariomycetes</taxon>
        <taxon>Hypocreomycetidae</taxon>
        <taxon>Glomerellales</taxon>
        <taxon>Glomerellaceae</taxon>
        <taxon>Colletotrichum</taxon>
        <taxon>Colletotrichum destructivum species complex</taxon>
    </lineage>
</organism>
<proteinExistence type="predicted"/>
<keyword evidence="3" id="KW-1185">Reference proteome</keyword>
<feature type="region of interest" description="Disordered" evidence="1">
    <location>
        <begin position="99"/>
        <end position="222"/>
    </location>
</feature>
<reference evidence="2 3" key="1">
    <citation type="journal article" date="2019" name="Sci. Rep.">
        <title>Colletotrichum shisoi sp. nov., an anthracnose pathogen of Perilla frutescens in Japan: molecular phylogenetic, morphological and genomic evidence.</title>
        <authorList>
            <person name="Gan P."/>
            <person name="Tsushima A."/>
            <person name="Hiroyama R."/>
            <person name="Narusaka M."/>
            <person name="Takano Y."/>
            <person name="Narusaka Y."/>
            <person name="Kawaradani M."/>
            <person name="Damm U."/>
            <person name="Shirasu K."/>
        </authorList>
    </citation>
    <scope>NUCLEOTIDE SEQUENCE [LARGE SCALE GENOMIC DNA]</scope>
    <source>
        <strain evidence="2 3">PG-2018a</strain>
    </source>
</reference>
<feature type="compositionally biased region" description="Low complexity" evidence="1">
    <location>
        <begin position="155"/>
        <end position="172"/>
    </location>
</feature>